<dbReference type="EMBL" id="QVPD01000003">
    <property type="protein sequence ID" value="RFP61592.1"/>
    <property type="molecule type" value="Genomic_DNA"/>
</dbReference>
<dbReference type="OrthoDB" id="9801421at2"/>
<dbReference type="SUPFAM" id="SSF53474">
    <property type="entry name" value="alpha/beta-Hydrolases"/>
    <property type="match status" value="1"/>
</dbReference>
<reference evidence="8 9" key="1">
    <citation type="submission" date="2018-08" db="EMBL/GenBank/DDBJ databases">
        <title>Lysobacter weifangensis sp. nov., a new member of the family 'Xanthomonadaceae', isolated from soil in a farmland.</title>
        <authorList>
            <person name="Zhao H."/>
        </authorList>
    </citation>
    <scope>NUCLEOTIDE SEQUENCE [LARGE SCALE GENOMIC DNA]</scope>
    <source>
        <strain evidence="8 9">WF-2</strain>
    </source>
</reference>
<dbReference type="Gene3D" id="3.40.50.1820">
    <property type="entry name" value="alpha/beta hydrolase"/>
    <property type="match status" value="1"/>
</dbReference>
<evidence type="ECO:0000256" key="3">
    <source>
        <dbReference type="ARBA" id="ARBA00022801"/>
    </source>
</evidence>
<dbReference type="PRINTS" id="PR00862">
    <property type="entry name" value="PROLIGOPTASE"/>
</dbReference>
<feature type="domain" description="Peptidase S9 prolyl oligopeptidase catalytic" evidence="6">
    <location>
        <begin position="502"/>
        <end position="718"/>
    </location>
</feature>
<keyword evidence="9" id="KW-1185">Reference proteome</keyword>
<evidence type="ECO:0000313" key="9">
    <source>
        <dbReference type="Proteomes" id="UP000262917"/>
    </source>
</evidence>
<accession>A0A372DQF0</accession>
<sequence>MQFPTPLLVLVLAMTAPAFAQTLPPPPDAARQAHVVKAPHGAERVDEYYWLRDDKRERPEVLGYLNAENAYADALMAPLKTLEDTLYREIVARIKQDDSSVPYRERGWWYYSRYVAGQDYPVHARRRAADGVDAVSIQAANDRGDFAGEQILLDVNALARGHDYYAANPVAVSQDNRLLVWADDTNGRRQYTLRFTDLDSGRTYPETIAGTSGDAVWADDNRTVFYVENDPDTLLTTRVKQHVLGSDPATDPVVYEETDDSYYMGVDRSRDDRYLVIVLDSTVSSELRYTPAAAPGAFAVLAPRERDVEYDADHFGGRWVIRTNADGATNFKLVVAPDGADSRAQWQDWIAHDPQVYIEGFELFDGFTAIAERSQGLERIRIRKRDGSEDYVKADESAYSMGIDVNAEPDTTWLRYGYTSLTTPEITYEVDVASGKRRRLKQQPVPGYDASKYVTERVWVPARDGKARIPVTLVYAKDFRRDGTAAMLQYGYGSYGLSMDPNFNATIVSLLDRGMVYALAHIRGGQELGRAWYDDGKLFNKNNTFTDFIDVTRWLVEHKYAARDRVAAMGGSAGGLLMGAVANLAPDDYRVILSQVPFVDVVTTMLDASIPLTTNEYDEWGNPEASRASYDYMLGYSPYDNLKPQAYPAMFVGTGLWDSQVQYWEPAKYVARLRDLDTGTHPVVFRTNMEAGHGGKSGRFRRYRERAEMYAFMLDQLGVAAR</sequence>
<dbReference type="AlphaFoldDB" id="A0A372DQF0"/>
<evidence type="ECO:0000259" key="7">
    <source>
        <dbReference type="Pfam" id="PF02897"/>
    </source>
</evidence>
<dbReference type="InterPro" id="IPR023302">
    <property type="entry name" value="Pept_S9A_N"/>
</dbReference>
<dbReference type="SUPFAM" id="SSF50993">
    <property type="entry name" value="Peptidase/esterase 'gauge' domain"/>
    <property type="match status" value="1"/>
</dbReference>
<keyword evidence="2" id="KW-0645">Protease</keyword>
<proteinExistence type="inferred from homology"/>
<keyword evidence="5" id="KW-0732">Signal</keyword>
<dbReference type="Gene3D" id="2.130.10.120">
    <property type="entry name" value="Prolyl oligopeptidase, N-terminal domain"/>
    <property type="match status" value="1"/>
</dbReference>
<dbReference type="Pfam" id="PF02897">
    <property type="entry name" value="Peptidase_S9_N"/>
    <property type="match status" value="1"/>
</dbReference>
<comment type="similarity">
    <text evidence="1">Belongs to the peptidase S9A family.</text>
</comment>
<dbReference type="PANTHER" id="PTHR11757">
    <property type="entry name" value="PROTEASE FAMILY S9A OLIGOPEPTIDASE"/>
    <property type="match status" value="1"/>
</dbReference>
<dbReference type="InterPro" id="IPR029058">
    <property type="entry name" value="AB_hydrolase_fold"/>
</dbReference>
<feature type="domain" description="Peptidase S9A N-terminal" evidence="7">
    <location>
        <begin position="27"/>
        <end position="443"/>
    </location>
</feature>
<evidence type="ECO:0000313" key="8">
    <source>
        <dbReference type="EMBL" id="RFP61592.1"/>
    </source>
</evidence>
<evidence type="ECO:0000256" key="2">
    <source>
        <dbReference type="ARBA" id="ARBA00022670"/>
    </source>
</evidence>
<organism evidence="8 9">
    <name type="scientific">Cognatiluteimonas weifangensis</name>
    <dbReference type="NCBI Taxonomy" id="2303539"/>
    <lineage>
        <taxon>Bacteria</taxon>
        <taxon>Pseudomonadati</taxon>
        <taxon>Pseudomonadota</taxon>
        <taxon>Gammaproteobacteria</taxon>
        <taxon>Lysobacterales</taxon>
        <taxon>Lysobacteraceae</taxon>
        <taxon>Cognatiluteimonas</taxon>
    </lineage>
</organism>
<evidence type="ECO:0000256" key="1">
    <source>
        <dbReference type="ARBA" id="ARBA00005228"/>
    </source>
</evidence>
<dbReference type="InterPro" id="IPR001375">
    <property type="entry name" value="Peptidase_S9_cat"/>
</dbReference>
<name>A0A372DQF0_9GAMM</name>
<dbReference type="GO" id="GO:0004252">
    <property type="term" value="F:serine-type endopeptidase activity"/>
    <property type="evidence" value="ECO:0007669"/>
    <property type="project" value="InterPro"/>
</dbReference>
<feature type="chain" id="PRO_5016911055" evidence="5">
    <location>
        <begin position="21"/>
        <end position="722"/>
    </location>
</feature>
<evidence type="ECO:0000259" key="6">
    <source>
        <dbReference type="Pfam" id="PF00326"/>
    </source>
</evidence>
<keyword evidence="4" id="KW-0720">Serine protease</keyword>
<dbReference type="PANTHER" id="PTHR11757:SF19">
    <property type="entry name" value="PROLYL ENDOPEPTIDASE-LIKE"/>
    <property type="match status" value="1"/>
</dbReference>
<dbReference type="Pfam" id="PF00326">
    <property type="entry name" value="Peptidase_S9"/>
    <property type="match status" value="1"/>
</dbReference>
<dbReference type="RefSeq" id="WP_117202016.1">
    <property type="nucleotide sequence ID" value="NZ_JBHTBK010000004.1"/>
</dbReference>
<dbReference type="InterPro" id="IPR051543">
    <property type="entry name" value="Serine_Peptidase_S9A"/>
</dbReference>
<gene>
    <name evidence="8" type="ORF">D0Y53_04590</name>
</gene>
<evidence type="ECO:0000256" key="4">
    <source>
        <dbReference type="ARBA" id="ARBA00022825"/>
    </source>
</evidence>
<dbReference type="InterPro" id="IPR002470">
    <property type="entry name" value="Peptidase_S9A"/>
</dbReference>
<evidence type="ECO:0000256" key="5">
    <source>
        <dbReference type="SAM" id="SignalP"/>
    </source>
</evidence>
<feature type="signal peptide" evidence="5">
    <location>
        <begin position="1"/>
        <end position="20"/>
    </location>
</feature>
<protein>
    <submittedName>
        <fullName evidence="8">S9 family peptidase</fullName>
    </submittedName>
</protein>
<keyword evidence="3" id="KW-0378">Hydrolase</keyword>
<dbReference type="Proteomes" id="UP000262917">
    <property type="component" value="Unassembled WGS sequence"/>
</dbReference>
<dbReference type="GO" id="GO:0006508">
    <property type="term" value="P:proteolysis"/>
    <property type="evidence" value="ECO:0007669"/>
    <property type="project" value="UniProtKB-KW"/>
</dbReference>
<comment type="caution">
    <text evidence="8">The sequence shown here is derived from an EMBL/GenBank/DDBJ whole genome shotgun (WGS) entry which is preliminary data.</text>
</comment>